<accession>A0A9Q3C8T2</accession>
<evidence type="ECO:0000256" key="1">
    <source>
        <dbReference type="SAM" id="MobiDB-lite"/>
    </source>
</evidence>
<dbReference type="AlphaFoldDB" id="A0A9Q3C8T2"/>
<keyword evidence="3" id="KW-1185">Reference proteome</keyword>
<sequence length="127" mass="13752">MKNGNGKRTFALGLIVTHGIQMPKTKPTESPATRLSCFSYSLGKTPPQPTPGPSSTQWSEDLFHEPSQHNEPPFPGPLQASDSQLPLHEKDLTSCPATPHSFISIDDMPVGTPGAMLCRNSPTCKQR</sequence>
<organism evidence="2 3">
    <name type="scientific">Austropuccinia psidii MF-1</name>
    <dbReference type="NCBI Taxonomy" id="1389203"/>
    <lineage>
        <taxon>Eukaryota</taxon>
        <taxon>Fungi</taxon>
        <taxon>Dikarya</taxon>
        <taxon>Basidiomycota</taxon>
        <taxon>Pucciniomycotina</taxon>
        <taxon>Pucciniomycetes</taxon>
        <taxon>Pucciniales</taxon>
        <taxon>Sphaerophragmiaceae</taxon>
        <taxon>Austropuccinia</taxon>
    </lineage>
</organism>
<feature type="compositionally biased region" description="Polar residues" evidence="1">
    <location>
        <begin position="28"/>
        <end position="39"/>
    </location>
</feature>
<feature type="region of interest" description="Disordered" evidence="1">
    <location>
        <begin position="20"/>
        <end position="93"/>
    </location>
</feature>
<comment type="caution">
    <text evidence="2">The sequence shown here is derived from an EMBL/GenBank/DDBJ whole genome shotgun (WGS) entry which is preliminary data.</text>
</comment>
<proteinExistence type="predicted"/>
<protein>
    <submittedName>
        <fullName evidence="2">Uncharacterized protein</fullName>
    </submittedName>
</protein>
<dbReference type="EMBL" id="AVOT02005305">
    <property type="protein sequence ID" value="MBW0478745.1"/>
    <property type="molecule type" value="Genomic_DNA"/>
</dbReference>
<evidence type="ECO:0000313" key="3">
    <source>
        <dbReference type="Proteomes" id="UP000765509"/>
    </source>
</evidence>
<dbReference type="Proteomes" id="UP000765509">
    <property type="component" value="Unassembled WGS sequence"/>
</dbReference>
<evidence type="ECO:0000313" key="2">
    <source>
        <dbReference type="EMBL" id="MBW0478745.1"/>
    </source>
</evidence>
<reference evidence="2" key="1">
    <citation type="submission" date="2021-03" db="EMBL/GenBank/DDBJ databases">
        <title>Draft genome sequence of rust myrtle Austropuccinia psidii MF-1, a brazilian biotype.</title>
        <authorList>
            <person name="Quecine M.C."/>
            <person name="Pachon D.M.R."/>
            <person name="Bonatelli M.L."/>
            <person name="Correr F.H."/>
            <person name="Franceschini L.M."/>
            <person name="Leite T.F."/>
            <person name="Margarido G.R.A."/>
            <person name="Almeida C.A."/>
            <person name="Ferrarezi J.A."/>
            <person name="Labate C.A."/>
        </authorList>
    </citation>
    <scope>NUCLEOTIDE SEQUENCE</scope>
    <source>
        <strain evidence="2">MF-1</strain>
    </source>
</reference>
<name>A0A9Q3C8T2_9BASI</name>
<gene>
    <name evidence="2" type="ORF">O181_018460</name>
</gene>